<protein>
    <recommendedName>
        <fullName evidence="3">ATP-binding protein</fullName>
    </recommendedName>
</protein>
<accession>A0ABX4JH97</accession>
<evidence type="ECO:0000313" key="2">
    <source>
        <dbReference type="Proteomes" id="UP000219914"/>
    </source>
</evidence>
<comment type="caution">
    <text evidence="1">The sequence shown here is derived from an EMBL/GenBank/DDBJ whole genome shotgun (WGS) entry which is preliminary data.</text>
</comment>
<gene>
    <name evidence="1" type="ORF">CO674_33035</name>
</gene>
<reference evidence="1 2" key="1">
    <citation type="submission" date="2017-09" db="EMBL/GenBank/DDBJ databases">
        <title>Comparative genomics of rhizobia isolated from Phaseolus vulgaris in China.</title>
        <authorList>
            <person name="Tong W."/>
        </authorList>
    </citation>
    <scope>NUCLEOTIDE SEQUENCE [LARGE SCALE GENOMIC DNA]</scope>
    <source>
        <strain evidence="1 2">FH14</strain>
    </source>
</reference>
<organism evidence="1 2">
    <name type="scientific">Rhizobium hidalgonense</name>
    <dbReference type="NCBI Taxonomy" id="1538159"/>
    <lineage>
        <taxon>Bacteria</taxon>
        <taxon>Pseudomonadati</taxon>
        <taxon>Pseudomonadota</taxon>
        <taxon>Alphaproteobacteria</taxon>
        <taxon>Hyphomicrobiales</taxon>
        <taxon>Rhizobiaceae</taxon>
        <taxon>Rhizobium/Agrobacterium group</taxon>
        <taxon>Rhizobium</taxon>
    </lineage>
</organism>
<dbReference type="Proteomes" id="UP000219914">
    <property type="component" value="Unassembled WGS sequence"/>
</dbReference>
<dbReference type="EMBL" id="NWSY01000046">
    <property type="protein sequence ID" value="PDT19429.1"/>
    <property type="molecule type" value="Genomic_DNA"/>
</dbReference>
<dbReference type="RefSeq" id="WP_097537402.1">
    <property type="nucleotide sequence ID" value="NZ_LODW01000077.1"/>
</dbReference>
<name>A0ABX4JH97_9HYPH</name>
<sequence length="1342" mass="150968">MDSIYINRRLKIAERLLSEVEALEQGPVLVVLAEPGAGKTELLNRFGKLLGVTPVRASRFRHQTTVAAGAPLIIDALDEAAKIDQSSVDQIVVKAQELSNGRVIFASRSSEWQEARTHWIKECFGISPVIALIEHFDTAEQGELFAARFPEETFETFRSEADRFELTPLLGNPQFLSLFAAAYVQSGRHFSSKAKIFRDAAANLALETGCRVLSKPRAPIDEILETASDVMAKILLAGASGVSTKQGFADMDYPYLAAMTPTAVASAYDALDTRLLKPADEPDRHEPIHRIVAEYLAGQHLARRIADSRRPLSLRRTFAIIAPNGAVRDELRGLLGWLASAGDERIQRAAVDLDPYAVLANGDPSQLATDAKRRLLQRLEALAGEYPGFRRSDYWRRFSVGGFFNDSLVEDVRGLLKSTPLTSPLLDLLLELLVNSGGPAALAQDVRAIMLHPSADVTARILASRAVRRLAGASDLEDITPLVQEASASSMRVAIDIVSVAGVDAYSFQDLAELFKAFASTYPARRRLRDQDSLMTAYHLVELVKTINARTAAEHLDGLTSGLSCTCARKNFDCQCRTGTSKVAGHLADRYFEAFVGPHDPGRVWAWIRSLWFENSAGTDAGAAIASLSQNDGLRRRLHHLAFSSMTTETEVWEKRWELGDGHGHSGLAFRPGDAQHLADHAFEVGNAVLWAAFWSRPADRSETLGPDAYRRCLREQARQNPAFMRAWAKLERAYQSGRKQQLRGWKREERRRQKREAARTARMKQNLAKDRALIESGEHLGWIGVFSPLYLHDRNRLSEYTNDIGLVETALRNCLPRIMDQLPTLEQLGEGRWWPSACTAFASCWLEFISTRSLEGINLRALTAAKVESVKCDWMEERDYDAFERELDRILFAKEGSALEFARSFIEPSFRKEGDENPMNVWWLSHKNILAVLRAALSIEWLQRFPDMPFRARDQLFDIAAATADRGTLNTLIAERIRELMAMAPLADPKQEKRRTDTLLFWRLRRFFFFSASEDGWEELRGNRDLVLVFERRTGRFADPSDGWPALGADKIFKILDAFVEEWPPVELPSSFGSDDPPEETAYRFLSEVVWRIGQDTPERALPVLARMLADVKFKDYTATLQTLRVESVKKMALTDFSPPSPRDVVRMLDHDDIASVEDLRAFVTEELEWLQTWLRSTETAPLAETYYLASGDHVDENTARNRVVDSLRWRIQAMQSSLVIEHHVANDNRCDFTVTTMINGERRLLVVEAKGQWHLELFTAASTQLSERYSSHHDAEQQGIYLVFWFGPETRVAGRLNHGVGSAGELRAKIVEVMPKELHGRIDVVVLDLSLAARSCRQRN</sequence>
<evidence type="ECO:0008006" key="3">
    <source>
        <dbReference type="Google" id="ProtNLM"/>
    </source>
</evidence>
<evidence type="ECO:0000313" key="1">
    <source>
        <dbReference type="EMBL" id="PDT19429.1"/>
    </source>
</evidence>
<proteinExistence type="predicted"/>
<dbReference type="InterPro" id="IPR027417">
    <property type="entry name" value="P-loop_NTPase"/>
</dbReference>
<keyword evidence="2" id="KW-1185">Reference proteome</keyword>
<dbReference type="SUPFAM" id="SSF52540">
    <property type="entry name" value="P-loop containing nucleoside triphosphate hydrolases"/>
    <property type="match status" value="1"/>
</dbReference>